<name>A0A7N8XBZ3_9TELE</name>
<feature type="domain" description="Protein kinase" evidence="1">
    <location>
        <begin position="3"/>
        <end position="79"/>
    </location>
</feature>
<dbReference type="GO" id="GO:0005524">
    <property type="term" value="F:ATP binding"/>
    <property type="evidence" value="ECO:0007669"/>
    <property type="project" value="InterPro"/>
</dbReference>
<dbReference type="InterPro" id="IPR011009">
    <property type="entry name" value="Kinase-like_dom_sf"/>
</dbReference>
<dbReference type="GeneTree" id="ENSGT00940000165541"/>
<keyword evidence="3" id="KW-1185">Reference proteome</keyword>
<proteinExistence type="predicted"/>
<evidence type="ECO:0000313" key="3">
    <source>
        <dbReference type="Proteomes" id="UP000261640"/>
    </source>
</evidence>
<reference evidence="2" key="2">
    <citation type="submission" date="2025-09" db="UniProtKB">
        <authorList>
            <consortium name="Ensembl"/>
        </authorList>
    </citation>
    <scope>IDENTIFICATION</scope>
</reference>
<protein>
    <recommendedName>
        <fullName evidence="1">Protein kinase domain-containing protein</fullName>
    </recommendedName>
</protein>
<dbReference type="Gene3D" id="1.10.510.10">
    <property type="entry name" value="Transferase(Phosphotransferase) domain 1"/>
    <property type="match status" value="1"/>
</dbReference>
<dbReference type="Pfam" id="PF00069">
    <property type="entry name" value="Pkinase"/>
    <property type="match status" value="1"/>
</dbReference>
<reference evidence="2" key="1">
    <citation type="submission" date="2025-08" db="UniProtKB">
        <authorList>
            <consortium name="Ensembl"/>
        </authorList>
    </citation>
    <scope>IDENTIFICATION</scope>
</reference>
<organism evidence="2 3">
    <name type="scientific">Mastacembelus armatus</name>
    <name type="common">zig-zag eel</name>
    <dbReference type="NCBI Taxonomy" id="205130"/>
    <lineage>
        <taxon>Eukaryota</taxon>
        <taxon>Metazoa</taxon>
        <taxon>Chordata</taxon>
        <taxon>Craniata</taxon>
        <taxon>Vertebrata</taxon>
        <taxon>Euteleostomi</taxon>
        <taxon>Actinopterygii</taxon>
        <taxon>Neopterygii</taxon>
        <taxon>Teleostei</taxon>
        <taxon>Neoteleostei</taxon>
        <taxon>Acanthomorphata</taxon>
        <taxon>Anabantaria</taxon>
        <taxon>Synbranchiformes</taxon>
        <taxon>Mastacembelidae</taxon>
        <taxon>Mastacembelus</taxon>
    </lineage>
</organism>
<dbReference type="SUPFAM" id="SSF56112">
    <property type="entry name" value="Protein kinase-like (PK-like)"/>
    <property type="match status" value="1"/>
</dbReference>
<dbReference type="AlphaFoldDB" id="A0A7N8XBZ3"/>
<dbReference type="InParanoid" id="A0A7N8XBZ3"/>
<dbReference type="InterPro" id="IPR000719">
    <property type="entry name" value="Prot_kinase_dom"/>
</dbReference>
<dbReference type="Proteomes" id="UP000261640">
    <property type="component" value="Unplaced"/>
</dbReference>
<dbReference type="GO" id="GO:0004672">
    <property type="term" value="F:protein kinase activity"/>
    <property type="evidence" value="ECO:0007669"/>
    <property type="project" value="InterPro"/>
</dbReference>
<accession>A0A7N8XBZ3</accession>
<dbReference type="PANTHER" id="PTHR24347">
    <property type="entry name" value="SERINE/THREONINE-PROTEIN KINASE"/>
    <property type="match status" value="1"/>
</dbReference>
<dbReference type="Ensembl" id="ENSMAMT00000046665.1">
    <property type="protein sequence ID" value="ENSMAMP00000048051.1"/>
    <property type="gene ID" value="ENSMAMG00000028180.1"/>
</dbReference>
<sequence length="185" mass="20655">MSLFCSLSGNPPFYDETEEENTDLHNRIIFCRIVAGDFEFDSPYWDDISPAAKDLVCRLMEVDQMLRITAQDALWHEWIAGNGASEKNLKDGVCAQFEKNFAKAKWRVWIHTHSFSVAVNQVVNSRGVKGGESEQVIKIKPQSALGCIDHVWAGDAFLISSGPAHCHSTCPRRDPSTLTHFSSVA</sequence>
<evidence type="ECO:0000259" key="1">
    <source>
        <dbReference type="Pfam" id="PF00069"/>
    </source>
</evidence>
<evidence type="ECO:0000313" key="2">
    <source>
        <dbReference type="Ensembl" id="ENSMAMP00000048051.1"/>
    </source>
</evidence>